<reference evidence="2" key="3">
    <citation type="submission" date="2020-05" db="EMBL/GenBank/DDBJ databases">
        <title>Complete genome sequence of Bradyrhizobium diazoefficiens XF3 isolated from soybean nodule.</title>
        <authorList>
            <person name="Noda R."/>
            <person name="Kakizaki K."/>
            <person name="Minamisawa K."/>
        </authorList>
    </citation>
    <scope>NUCLEOTIDE SEQUENCE</scope>
    <source>
        <strain evidence="2">XF3</strain>
    </source>
</reference>
<evidence type="ECO:0000313" key="4">
    <source>
        <dbReference type="EMBL" id="BCE54601.1"/>
    </source>
</evidence>
<dbReference type="EMBL" id="AP023099">
    <property type="protein sequence ID" value="BCE89269.1"/>
    <property type="molecule type" value="Genomic_DNA"/>
</dbReference>
<reference evidence="4" key="5">
    <citation type="submission" date="2020-05" db="EMBL/GenBank/DDBJ databases">
        <title>Complete genome sequence of Bradyrhizobium diazoefficiens XF5 isolated from soybean nodule.</title>
        <authorList>
            <person name="Noda R."/>
            <person name="Kakizaki K."/>
            <person name="Minamisawa K."/>
        </authorList>
    </citation>
    <scope>NUCLEOTIDE SEQUENCE</scope>
    <source>
        <strain evidence="4">XF5</strain>
    </source>
</reference>
<evidence type="ECO:0000313" key="3">
    <source>
        <dbReference type="EMBL" id="BCE45743.1"/>
    </source>
</evidence>
<dbReference type="EMBL" id="AP023096">
    <property type="protein sequence ID" value="BCE63334.1"/>
    <property type="molecule type" value="Genomic_DNA"/>
</dbReference>
<evidence type="ECO:0000313" key="1">
    <source>
        <dbReference type="EMBL" id="BCE19490.1"/>
    </source>
</evidence>
<reference evidence="3" key="4">
    <citation type="submission" date="2020-05" db="EMBL/GenBank/DDBJ databases">
        <title>Complete genome sequence of Bradyrhizobium diazoefficiens XF4 isolated from soybean nodule.</title>
        <authorList>
            <person name="Noda R."/>
            <person name="Kakizaki K."/>
            <person name="Minamisawa K."/>
        </authorList>
    </citation>
    <scope>NUCLEOTIDE SEQUENCE</scope>
    <source>
        <strain evidence="3">XF4</strain>
    </source>
</reference>
<name>A0A809ZZF1_9BRAD</name>
<evidence type="ECO:0000313" key="8">
    <source>
        <dbReference type="EMBL" id="BCE89269.1"/>
    </source>
</evidence>
<reference evidence="5" key="6">
    <citation type="submission" date="2020-05" db="EMBL/GenBank/DDBJ databases">
        <title>Complete genome sequence of Bradyrhizobium diazoefficiens XF6 isolated from soybean nodule.</title>
        <authorList>
            <person name="Noda R."/>
            <person name="Kakizaki K."/>
            <person name="Minamisawa K."/>
        </authorList>
    </citation>
    <scope>NUCLEOTIDE SEQUENCE</scope>
    <source>
        <strain evidence="5">XF6</strain>
    </source>
</reference>
<proteinExistence type="predicted"/>
<dbReference type="EMBL" id="AP023091">
    <property type="protein sequence ID" value="BCE19490.1"/>
    <property type="molecule type" value="Genomic_DNA"/>
</dbReference>
<dbReference type="EMBL" id="AP023098">
    <property type="protein sequence ID" value="BCE80779.1"/>
    <property type="molecule type" value="Genomic_DNA"/>
</dbReference>
<sequence>MGLVANGKDPVDDKVHGAPEAFGRAPPLDIARLPLPAHYCVVLLNQSVAAFTEKIPIFEKTHLFGVRRG</sequence>
<dbReference type="AlphaFoldDB" id="A0A809ZZF1"/>
<reference evidence="7" key="8">
    <citation type="submission" date="2020-05" db="EMBL/GenBank/DDBJ databases">
        <title>Complete genome sequence of Bradyrhizobium diazoefficiens XF9 isolated from soybean nodule.</title>
        <authorList>
            <person name="Noda R."/>
            <person name="Kakizaki K."/>
            <person name="Minamisawa K."/>
        </authorList>
    </citation>
    <scope>NUCLEOTIDE SEQUENCE</scope>
    <source>
        <strain evidence="7">XF9</strain>
    </source>
</reference>
<reference evidence="1" key="1">
    <citation type="submission" date="2020-05" db="EMBL/GenBank/DDBJ databases">
        <title>Complete genome sequence of Bradyrhizobium diazoefficiens XF1 isolated from soybean nodule.</title>
        <authorList>
            <person name="Noda R."/>
            <person name="Kakizaki K."/>
            <person name="Minamisawa K."/>
        </authorList>
    </citation>
    <scope>NUCLEOTIDE SEQUENCE</scope>
    <source>
        <strain evidence="1">XF1</strain>
    </source>
</reference>
<evidence type="ECO:0000313" key="5">
    <source>
        <dbReference type="EMBL" id="BCE63334.1"/>
    </source>
</evidence>
<dbReference type="EMBL" id="AP023095">
    <property type="protein sequence ID" value="BCE54601.1"/>
    <property type="molecule type" value="Genomic_DNA"/>
</dbReference>
<evidence type="ECO:0000313" key="7">
    <source>
        <dbReference type="EMBL" id="BCE80779.1"/>
    </source>
</evidence>
<evidence type="ECO:0000313" key="6">
    <source>
        <dbReference type="EMBL" id="BCE72050.1"/>
    </source>
</evidence>
<organism evidence="4">
    <name type="scientific">Bradyrhizobium diazoefficiens</name>
    <dbReference type="NCBI Taxonomy" id="1355477"/>
    <lineage>
        <taxon>Bacteria</taxon>
        <taxon>Pseudomonadati</taxon>
        <taxon>Pseudomonadota</taxon>
        <taxon>Alphaproteobacteria</taxon>
        <taxon>Hyphomicrobiales</taxon>
        <taxon>Nitrobacteraceae</taxon>
        <taxon>Bradyrhizobium</taxon>
    </lineage>
</organism>
<reference evidence="8" key="2">
    <citation type="submission" date="2020-05" db="EMBL/GenBank/DDBJ databases">
        <title>Complete genome sequence of Bradyrhizobium diazoefficiens XF10 isolated from soybean nodule.</title>
        <authorList>
            <person name="Noda R."/>
            <person name="Kakizaki K."/>
            <person name="Minamisawa K."/>
        </authorList>
    </citation>
    <scope>NUCLEOTIDE SEQUENCE</scope>
    <source>
        <strain evidence="8">XF10</strain>
    </source>
</reference>
<dbReference type="EMBL" id="AP023093">
    <property type="protein sequence ID" value="BCE37183.1"/>
    <property type="molecule type" value="Genomic_DNA"/>
</dbReference>
<gene>
    <name evidence="8" type="ORF">XF10B_20670</name>
    <name evidence="1" type="ORF">XF1B_21710</name>
    <name evidence="2" type="ORF">XF3B_22140</name>
    <name evidence="3" type="ORF">XF4B_20920</name>
    <name evidence="4" type="ORF">XF5B_21130</name>
    <name evidence="5" type="ORF">XF6B_21330</name>
    <name evidence="6" type="ORF">XF8B_21610</name>
    <name evidence="7" type="ORF">XF9B_22000</name>
</gene>
<accession>A0A809ZZF1</accession>
<reference evidence="6" key="7">
    <citation type="submission" date="2020-05" db="EMBL/GenBank/DDBJ databases">
        <title>Complete genome sequence of Bradyrhizobium diazoefficiens XF8 isolated from soybean nodule.</title>
        <authorList>
            <person name="Noda R."/>
            <person name="Kakizaki K."/>
            <person name="Minamisawa K."/>
        </authorList>
    </citation>
    <scope>NUCLEOTIDE SEQUENCE</scope>
    <source>
        <strain evidence="6">XF8</strain>
    </source>
</reference>
<evidence type="ECO:0000313" key="2">
    <source>
        <dbReference type="EMBL" id="BCE37183.1"/>
    </source>
</evidence>
<protein>
    <submittedName>
        <fullName evidence="4">Uncharacterized protein</fullName>
    </submittedName>
</protein>
<dbReference type="EMBL" id="AP023097">
    <property type="protein sequence ID" value="BCE72050.1"/>
    <property type="molecule type" value="Genomic_DNA"/>
</dbReference>
<dbReference type="EMBL" id="AP023094">
    <property type="protein sequence ID" value="BCE45743.1"/>
    <property type="molecule type" value="Genomic_DNA"/>
</dbReference>